<dbReference type="PANTHER" id="PTHR43861:SF1">
    <property type="entry name" value="TRANS-ACONITATE 2-METHYLTRANSFERASE"/>
    <property type="match status" value="1"/>
</dbReference>
<dbReference type="Gene3D" id="3.40.50.150">
    <property type="entry name" value="Vaccinia Virus protein VP39"/>
    <property type="match status" value="1"/>
</dbReference>
<accession>A0A1X7BWT1</accession>
<evidence type="ECO:0000313" key="4">
    <source>
        <dbReference type="EMBL" id="SMC14064.1"/>
    </source>
</evidence>
<sequence>MLRFEKFAVTKNGRRIRRLGAFMKLTEAEIQILASIAVLKADGRTTRQKDVEKRSEAYWTYKEDWSGAFDTLIAKGLIDTDEAGLILTEMGRPLAEKFHDERPDLYWYQYQKFYIAAHASDAHSELCKRVFGMDLCQDGQTDMPSLMRLLELLNLRPGDEVLDLGCGAGVIAEFVSDEIGAVVTGLDYSQAAIDAANLRTLEKRNRISFTSGNFNDLNFPDKSFDAILSLDTLYWATDLKDVTARLISMLKPQGRMGVFMNHHIGPTDPVESLSMEHADLAIALNSLGQPYESFDFTNEIREFWIRNCAAAEDLLARYENEGNGFIAEGLIRESRESYLPDVQAGRIARYLFVISRQ</sequence>
<dbReference type="OrthoDB" id="9787738at2"/>
<dbReference type="EC" id="2.1.1.164" evidence="4"/>
<organism evidence="4 5">
    <name type="scientific">Roseovarius aestuarii</name>
    <dbReference type="NCBI Taxonomy" id="475083"/>
    <lineage>
        <taxon>Bacteria</taxon>
        <taxon>Pseudomonadati</taxon>
        <taxon>Pseudomonadota</taxon>
        <taxon>Alphaproteobacteria</taxon>
        <taxon>Rhodobacterales</taxon>
        <taxon>Roseobacteraceae</taxon>
        <taxon>Roseovarius</taxon>
    </lineage>
</organism>
<evidence type="ECO:0000256" key="2">
    <source>
        <dbReference type="ARBA" id="ARBA00022679"/>
    </source>
</evidence>
<dbReference type="GO" id="GO:0102082">
    <property type="term" value="F:demethylrebeccamycin--D-glucose O-methyltransferase activity"/>
    <property type="evidence" value="ECO:0007669"/>
    <property type="project" value="UniProtKB-EC"/>
</dbReference>
<evidence type="ECO:0000259" key="3">
    <source>
        <dbReference type="Pfam" id="PF13649"/>
    </source>
</evidence>
<dbReference type="PANTHER" id="PTHR43861">
    <property type="entry name" value="TRANS-ACONITATE 2-METHYLTRANSFERASE-RELATED"/>
    <property type="match status" value="1"/>
</dbReference>
<dbReference type="CDD" id="cd02440">
    <property type="entry name" value="AdoMet_MTases"/>
    <property type="match status" value="1"/>
</dbReference>
<proteinExistence type="predicted"/>
<keyword evidence="1 4" id="KW-0489">Methyltransferase</keyword>
<dbReference type="InterPro" id="IPR041698">
    <property type="entry name" value="Methyltransf_25"/>
</dbReference>
<dbReference type="SUPFAM" id="SSF53335">
    <property type="entry name" value="S-adenosyl-L-methionine-dependent methyltransferases"/>
    <property type="match status" value="1"/>
</dbReference>
<dbReference type="AlphaFoldDB" id="A0A1X7BWT1"/>
<feature type="domain" description="Methyltransferase" evidence="3">
    <location>
        <begin position="161"/>
        <end position="254"/>
    </location>
</feature>
<gene>
    <name evidence="4" type="primary">rebM_3</name>
    <name evidence="4" type="ORF">ROA7745_03928</name>
</gene>
<dbReference type="Proteomes" id="UP000193224">
    <property type="component" value="Unassembled WGS sequence"/>
</dbReference>
<dbReference type="InterPro" id="IPR029063">
    <property type="entry name" value="SAM-dependent_MTases_sf"/>
</dbReference>
<keyword evidence="5" id="KW-1185">Reference proteome</keyword>
<evidence type="ECO:0000256" key="1">
    <source>
        <dbReference type="ARBA" id="ARBA00022603"/>
    </source>
</evidence>
<dbReference type="Pfam" id="PF13649">
    <property type="entry name" value="Methyltransf_25"/>
    <property type="match status" value="1"/>
</dbReference>
<keyword evidence="2 4" id="KW-0808">Transferase</keyword>
<reference evidence="4 5" key="1">
    <citation type="submission" date="2017-03" db="EMBL/GenBank/DDBJ databases">
        <authorList>
            <person name="Afonso C.L."/>
            <person name="Miller P.J."/>
            <person name="Scott M.A."/>
            <person name="Spackman E."/>
            <person name="Goraichik I."/>
            <person name="Dimitrov K.M."/>
            <person name="Suarez D.L."/>
            <person name="Swayne D.E."/>
        </authorList>
    </citation>
    <scope>NUCLEOTIDE SEQUENCE [LARGE SCALE GENOMIC DNA]</scope>
    <source>
        <strain evidence="4 5">CECT 7745</strain>
    </source>
</reference>
<dbReference type="GO" id="GO:0032259">
    <property type="term" value="P:methylation"/>
    <property type="evidence" value="ECO:0007669"/>
    <property type="project" value="UniProtKB-KW"/>
</dbReference>
<protein>
    <submittedName>
        <fullName evidence="4">Demethylrebeccamycin-D-glucose O-methyltransferase</fullName>
        <ecNumber evidence="4">2.1.1.164</ecNumber>
    </submittedName>
</protein>
<dbReference type="EMBL" id="FWXB01000020">
    <property type="protein sequence ID" value="SMC14064.1"/>
    <property type="molecule type" value="Genomic_DNA"/>
</dbReference>
<evidence type="ECO:0000313" key="5">
    <source>
        <dbReference type="Proteomes" id="UP000193224"/>
    </source>
</evidence>
<name>A0A1X7BWT1_9RHOB</name>